<dbReference type="Proteomes" id="UP000253831">
    <property type="component" value="Unassembled WGS sequence"/>
</dbReference>
<evidence type="ECO:0000313" key="1">
    <source>
        <dbReference type="EMBL" id="RDE48853.1"/>
    </source>
</evidence>
<sequence length="257" mass="28276">MTKIPPPRPLKGPRLVRFLSDLALADGEVSHQHFSERLGRLIDLPDSIALSRVHGQLVTMTSAPGPATSAAVPTESIVAEFLKVRTTLVETIVDSFTPGAGASWLSFPRVTASTPAEEMASYKRYQMFYVNQQREIALGINKLRADVRLAVCGRSARLARLVVLDTGLDEALSAPAQNLFAEVPRLLGKRFEDLYQRHQETIVDRETDDDRQVWSQPGGWLAQFAGEMQGSLLAELEARLQPVLGLMEALKEEGESA</sequence>
<name>A0A369XFJ0_9PROT</name>
<accession>A0A369XFJ0</accession>
<reference evidence="1 2" key="1">
    <citation type="submission" date="2018-05" db="EMBL/GenBank/DDBJ databases">
        <title>Integrated omic analyses show evidence that a Ca. Accumulibacter phosphatis strain performs denitrification under micro-aerobic conditions.</title>
        <authorList>
            <person name="Camejo P.Y."/>
            <person name="Katherine M.D."/>
            <person name="Daniel N.R."/>
        </authorList>
    </citation>
    <scope>NUCLEOTIDE SEQUENCE [LARGE SCALE GENOMIC DNA]</scope>
    <source>
        <strain evidence="1">UW-LDO-IC</strain>
    </source>
</reference>
<dbReference type="Pfam" id="PF11828">
    <property type="entry name" value="DUF3348"/>
    <property type="match status" value="1"/>
</dbReference>
<protein>
    <submittedName>
        <fullName evidence="1">DUF3348 family protein</fullName>
    </submittedName>
</protein>
<evidence type="ECO:0000313" key="2">
    <source>
        <dbReference type="Proteomes" id="UP000253831"/>
    </source>
</evidence>
<organism evidence="1 2">
    <name type="scientific">Candidatus Accumulibacter meliphilus</name>
    <dbReference type="NCBI Taxonomy" id="2211374"/>
    <lineage>
        <taxon>Bacteria</taxon>
        <taxon>Pseudomonadati</taxon>
        <taxon>Pseudomonadota</taxon>
        <taxon>Betaproteobacteria</taxon>
        <taxon>Candidatus Accumulibacter</taxon>
    </lineage>
</organism>
<gene>
    <name evidence="1" type="ORF">DVS81_19845</name>
</gene>
<dbReference type="EMBL" id="QPGA01000077">
    <property type="protein sequence ID" value="RDE48853.1"/>
    <property type="molecule type" value="Genomic_DNA"/>
</dbReference>
<comment type="caution">
    <text evidence="1">The sequence shown here is derived from an EMBL/GenBank/DDBJ whole genome shotgun (WGS) entry which is preliminary data.</text>
</comment>
<dbReference type="AlphaFoldDB" id="A0A369XFJ0"/>
<dbReference type="InterPro" id="IPR021783">
    <property type="entry name" value="DUF3348"/>
</dbReference>
<proteinExistence type="predicted"/>